<proteinExistence type="inferred from homology"/>
<dbReference type="InterPro" id="IPR017853">
    <property type="entry name" value="GH"/>
</dbReference>
<evidence type="ECO:0000256" key="2">
    <source>
        <dbReference type="ARBA" id="ARBA00022801"/>
    </source>
</evidence>
<keyword evidence="3" id="KW-0326">Glycosidase</keyword>
<gene>
    <name evidence="5" type="ORF">BJY01DRAFT_246234</name>
</gene>
<sequence>MSEESSMWAQATQTKSAFTPLTGSDLTVENLPLPASFTWGAATAAYQVEGASNAAGKGPSIWDTYTHLTPSRTNGANADVTCDHYHRVEEDLALMKQLGMETYRFSISWSRVIPLGGRDDPVNEAGIAFYSRLIDTLLAHGIKPSVTLYHWDVPQALYDRYGAFLNTNEFRADFERYARLCFASFGGRVTSWVTFNEPYIISIFGHLNGSLAPGHCAEMGTDTVHEPWRVGHTIILSHASVVQIYANEFQTKQKGEISIVLNGHFYEPWDASSEADIEAARVRLEFYIAWFADPVYLGRDYPAVMREHLGNRLPRFTEQELELLRATCGMNAFYGMNHYSTKFARQLTTTPPPADDWTRNIEESSVNSAGQQIGPASSMPWLRIAPGGFRKLLNWIWDRYRLPILVTENGCPCPGEEDVDVAIDDRFRQRYLGLYLDSISRAIYEDGVSVIGYYAWSLMDNFEWSSGYGPRYGLVHVDFETLKRTPKNSAYYLKETFQERRKQA</sequence>
<dbReference type="GO" id="GO:0016787">
    <property type="term" value="F:hydrolase activity"/>
    <property type="evidence" value="ECO:0007669"/>
    <property type="project" value="UniProtKB-KW"/>
</dbReference>
<accession>A0ABR4K995</accession>
<dbReference type="EMBL" id="JBFXLU010000047">
    <property type="protein sequence ID" value="KAL2848858.1"/>
    <property type="molecule type" value="Genomic_DNA"/>
</dbReference>
<dbReference type="InterPro" id="IPR001360">
    <property type="entry name" value="Glyco_hydro_1"/>
</dbReference>
<dbReference type="PANTHER" id="PTHR10353:SF36">
    <property type="entry name" value="LP05116P"/>
    <property type="match status" value="1"/>
</dbReference>
<protein>
    <submittedName>
        <fullName evidence="5">Glycoside hydrolase</fullName>
    </submittedName>
</protein>
<dbReference type="PRINTS" id="PR00131">
    <property type="entry name" value="GLHYDRLASE1"/>
</dbReference>
<name>A0ABR4K995_9EURO</name>
<dbReference type="Gene3D" id="3.20.20.80">
    <property type="entry name" value="Glycosidases"/>
    <property type="match status" value="1"/>
</dbReference>
<keyword evidence="6" id="KW-1185">Reference proteome</keyword>
<reference evidence="5 6" key="1">
    <citation type="submission" date="2024-07" db="EMBL/GenBank/DDBJ databases">
        <title>Section-level genome sequencing and comparative genomics of Aspergillus sections Usti and Cavernicolus.</title>
        <authorList>
            <consortium name="Lawrence Berkeley National Laboratory"/>
            <person name="Nybo J.L."/>
            <person name="Vesth T.C."/>
            <person name="Theobald S."/>
            <person name="Frisvad J.C."/>
            <person name="Larsen T.O."/>
            <person name="Kjaerboelling I."/>
            <person name="Rothschild-Mancinelli K."/>
            <person name="Lyhne E.K."/>
            <person name="Kogle M.E."/>
            <person name="Barry K."/>
            <person name="Clum A."/>
            <person name="Na H."/>
            <person name="Ledsgaard L."/>
            <person name="Lin J."/>
            <person name="Lipzen A."/>
            <person name="Kuo A."/>
            <person name="Riley R."/>
            <person name="Mondo S."/>
            <person name="Labutti K."/>
            <person name="Haridas S."/>
            <person name="Pangalinan J."/>
            <person name="Salamov A.A."/>
            <person name="Simmons B.A."/>
            <person name="Magnuson J.K."/>
            <person name="Chen J."/>
            <person name="Drula E."/>
            <person name="Henrissat B."/>
            <person name="Wiebenga A."/>
            <person name="Lubbers R.J."/>
            <person name="Gomes A.C."/>
            <person name="Makela M.R."/>
            <person name="Stajich J."/>
            <person name="Grigoriev I.V."/>
            <person name="Mortensen U.H."/>
            <person name="De Vries R.P."/>
            <person name="Baker S.E."/>
            <person name="Andersen M.R."/>
        </authorList>
    </citation>
    <scope>NUCLEOTIDE SEQUENCE [LARGE SCALE GENOMIC DNA]</scope>
    <source>
        <strain evidence="5 6">CBS 123904</strain>
    </source>
</reference>
<organism evidence="5 6">
    <name type="scientific">Aspergillus pseudoustus</name>
    <dbReference type="NCBI Taxonomy" id="1810923"/>
    <lineage>
        <taxon>Eukaryota</taxon>
        <taxon>Fungi</taxon>
        <taxon>Dikarya</taxon>
        <taxon>Ascomycota</taxon>
        <taxon>Pezizomycotina</taxon>
        <taxon>Eurotiomycetes</taxon>
        <taxon>Eurotiomycetidae</taxon>
        <taxon>Eurotiales</taxon>
        <taxon>Aspergillaceae</taxon>
        <taxon>Aspergillus</taxon>
        <taxon>Aspergillus subgen. Nidulantes</taxon>
    </lineage>
</organism>
<dbReference type="SUPFAM" id="SSF51445">
    <property type="entry name" value="(Trans)glycosidases"/>
    <property type="match status" value="1"/>
</dbReference>
<evidence type="ECO:0000256" key="3">
    <source>
        <dbReference type="ARBA" id="ARBA00023295"/>
    </source>
</evidence>
<evidence type="ECO:0000256" key="4">
    <source>
        <dbReference type="RuleBase" id="RU003690"/>
    </source>
</evidence>
<evidence type="ECO:0000256" key="1">
    <source>
        <dbReference type="ARBA" id="ARBA00010838"/>
    </source>
</evidence>
<dbReference type="PROSITE" id="PS00653">
    <property type="entry name" value="GLYCOSYL_HYDROL_F1_2"/>
    <property type="match status" value="1"/>
</dbReference>
<dbReference type="InterPro" id="IPR033132">
    <property type="entry name" value="GH_1_N_CS"/>
</dbReference>
<evidence type="ECO:0000313" key="6">
    <source>
        <dbReference type="Proteomes" id="UP001610446"/>
    </source>
</evidence>
<dbReference type="PANTHER" id="PTHR10353">
    <property type="entry name" value="GLYCOSYL HYDROLASE"/>
    <property type="match status" value="1"/>
</dbReference>
<keyword evidence="2 5" id="KW-0378">Hydrolase</keyword>
<evidence type="ECO:0000313" key="5">
    <source>
        <dbReference type="EMBL" id="KAL2848858.1"/>
    </source>
</evidence>
<comment type="similarity">
    <text evidence="1 4">Belongs to the glycosyl hydrolase 1 family.</text>
</comment>
<comment type="caution">
    <text evidence="5">The sequence shown here is derived from an EMBL/GenBank/DDBJ whole genome shotgun (WGS) entry which is preliminary data.</text>
</comment>
<dbReference type="Proteomes" id="UP001610446">
    <property type="component" value="Unassembled WGS sequence"/>
</dbReference>
<dbReference type="Pfam" id="PF00232">
    <property type="entry name" value="Glyco_hydro_1"/>
    <property type="match status" value="1"/>
</dbReference>